<dbReference type="EMBL" id="KC246825">
    <property type="protein sequence ID" value="AHF25251.1"/>
    <property type="molecule type" value="Genomic_DNA"/>
</dbReference>
<evidence type="ECO:0000259" key="1">
    <source>
        <dbReference type="Pfam" id="PF13556"/>
    </source>
</evidence>
<sequence>MENRPVQAELFLPDGLSASVRQALSGSPDRLYRENGKIYLSLGRTVLCCPDDPAGNKLAETVLRDRDAEKAAPETQEDIYRAILLDPGFSPDASVLKKHRIAVSADRCVVVFDAPASMLGTLLPVFDGIAPLENGDVTVSEGCHTVALIRDMKFQTREELKEYTEAVIGSMESEGFSGIRAGIGMKTDSIGDLRKSFLTAREALSLGIKYHGRESVHDYDGMTLERIIECIPQDRLSEIRREFLNRGDAGGMPDELLETVRVFFRNDLNLTAASRELFVHRNTLNYRLDKIRKETGLDLRSFRDAVIFQILSGIPDEL</sequence>
<dbReference type="AlphaFoldDB" id="W0FK12"/>
<evidence type="ECO:0000313" key="2">
    <source>
        <dbReference type="EMBL" id="AHF25251.1"/>
    </source>
</evidence>
<dbReference type="InterPro" id="IPR051448">
    <property type="entry name" value="CdaR-like_regulators"/>
</dbReference>
<dbReference type="InterPro" id="IPR042070">
    <property type="entry name" value="PucR_C-HTH_sf"/>
</dbReference>
<feature type="domain" description="PucR C-terminal helix-turn-helix" evidence="1">
    <location>
        <begin position="256"/>
        <end position="308"/>
    </location>
</feature>
<proteinExistence type="predicted"/>
<accession>W0FK12</accession>
<dbReference type="Gene3D" id="1.10.10.2840">
    <property type="entry name" value="PucR C-terminal helix-turn-helix domain"/>
    <property type="match status" value="1"/>
</dbReference>
<dbReference type="InterPro" id="IPR025736">
    <property type="entry name" value="PucR_C-HTH_dom"/>
</dbReference>
<name>W0FK12_9BACT</name>
<dbReference type="PANTHER" id="PTHR33744">
    <property type="entry name" value="CARBOHYDRATE DIACID REGULATOR"/>
    <property type="match status" value="1"/>
</dbReference>
<reference evidence="2" key="1">
    <citation type="journal article" date="2013" name="PLoS ONE">
        <title>Metagenomic insights into the carbohydrate-active enzymes carried by the microorganisms adhering to solid digesta in the rumen of cows.</title>
        <authorList>
            <person name="Wang L."/>
            <person name="Hatem A."/>
            <person name="Catalyurek U.V."/>
            <person name="Morrison M."/>
            <person name="Yu Z."/>
        </authorList>
    </citation>
    <scope>NUCLEOTIDE SEQUENCE</scope>
</reference>
<dbReference type="PANTHER" id="PTHR33744:SF15">
    <property type="entry name" value="CARBOHYDRATE DIACID REGULATOR"/>
    <property type="match status" value="1"/>
</dbReference>
<dbReference type="Pfam" id="PF13556">
    <property type="entry name" value="HTH_30"/>
    <property type="match status" value="1"/>
</dbReference>
<organism evidence="2">
    <name type="scientific">uncultured bacterium Contig90</name>
    <dbReference type="NCBI Taxonomy" id="1393628"/>
    <lineage>
        <taxon>Bacteria</taxon>
        <taxon>environmental samples</taxon>
    </lineage>
</organism>
<protein>
    <submittedName>
        <fullName evidence="2">CdaR family transcriptional regulator</fullName>
    </submittedName>
</protein>